<dbReference type="PANTHER" id="PTHR35404">
    <property type="entry name" value="TRANSPOSASE OF TN10"/>
    <property type="match status" value="1"/>
</dbReference>
<evidence type="ECO:0000313" key="2">
    <source>
        <dbReference type="Proteomes" id="UP000198512"/>
    </source>
</evidence>
<proteinExistence type="predicted"/>
<gene>
    <name evidence="1" type="ORF">SAMN05216600_13411</name>
</gene>
<name>A0ABY1BRR2_9PSED</name>
<comment type="caution">
    <text evidence="1">The sequence shown here is derived from an EMBL/GenBank/DDBJ whole genome shotgun (WGS) entry which is preliminary data.</text>
</comment>
<dbReference type="Proteomes" id="UP000198512">
    <property type="component" value="Unassembled WGS sequence"/>
</dbReference>
<sequence length="52" mass="5937">MSSVSALLHGHRLTLTDLGRAMPSEAYTKHSIKRVDRLFGNAHLQNERPLFY</sequence>
<dbReference type="PANTHER" id="PTHR35404:SF8">
    <property type="entry name" value="TRANSPOSASE OF TN10"/>
    <property type="match status" value="1"/>
</dbReference>
<dbReference type="EMBL" id="FOFP01000034">
    <property type="protein sequence ID" value="SER47066.1"/>
    <property type="molecule type" value="Genomic_DNA"/>
</dbReference>
<organism evidence="1 2">
    <name type="scientific">Pseudomonas cuatrocienegasensis</name>
    <dbReference type="NCBI Taxonomy" id="543360"/>
    <lineage>
        <taxon>Bacteria</taxon>
        <taxon>Pseudomonadati</taxon>
        <taxon>Pseudomonadota</taxon>
        <taxon>Gammaproteobacteria</taxon>
        <taxon>Pseudomonadales</taxon>
        <taxon>Pseudomonadaceae</taxon>
        <taxon>Pseudomonas</taxon>
    </lineage>
</organism>
<accession>A0ABY1BRR2</accession>
<protein>
    <submittedName>
        <fullName evidence="1">Uncharacterized protein</fullName>
    </submittedName>
</protein>
<evidence type="ECO:0000313" key="1">
    <source>
        <dbReference type="EMBL" id="SER47066.1"/>
    </source>
</evidence>
<reference evidence="1 2" key="1">
    <citation type="submission" date="2016-10" db="EMBL/GenBank/DDBJ databases">
        <authorList>
            <person name="Varghese N."/>
            <person name="Submissions S."/>
        </authorList>
    </citation>
    <scope>NUCLEOTIDE SEQUENCE [LARGE SCALE GENOMIC DNA]</scope>
    <source>
        <strain evidence="1 2">CIP 109853</strain>
    </source>
</reference>
<keyword evidence="2" id="KW-1185">Reference proteome</keyword>